<evidence type="ECO:0000313" key="3">
    <source>
        <dbReference type="Proteomes" id="UP001141552"/>
    </source>
</evidence>
<sequence length="132" mass="15382">MGVLTNSNAKTSFLNPGERHIWTNLPVPTAIYSPSGLNWRAFTVSLKVMRWRTTRRGTLMNWQRRFSSTVRRKVPSGEAAMRRMLEEDWVGRVMVWDLRRSVMETRLPTGEISWSVANRDLKSQLFQGSQRL</sequence>
<proteinExistence type="predicted"/>
<reference evidence="1" key="1">
    <citation type="submission" date="2022-02" db="EMBL/GenBank/DDBJ databases">
        <authorList>
            <person name="Henning P.M."/>
            <person name="McCubbin A.G."/>
            <person name="Shore J.S."/>
        </authorList>
    </citation>
    <scope>NUCLEOTIDE SEQUENCE</scope>
    <source>
        <strain evidence="1">F60SS</strain>
        <tissue evidence="1">Leaves</tissue>
    </source>
</reference>
<comment type="caution">
    <text evidence="1">The sequence shown here is derived from an EMBL/GenBank/DDBJ whole genome shotgun (WGS) entry which is preliminary data.</text>
</comment>
<evidence type="ECO:0000313" key="1">
    <source>
        <dbReference type="EMBL" id="KAJ4824935.1"/>
    </source>
</evidence>
<dbReference type="EMBL" id="JAKUCV010007055">
    <property type="protein sequence ID" value="KAJ4824935.1"/>
    <property type="molecule type" value="Genomic_DNA"/>
</dbReference>
<gene>
    <name evidence="2" type="ORF">Tsubulata_031569</name>
    <name evidence="1" type="ORF">Tsubulata_045991</name>
</gene>
<name>A0A9Q0F4P2_9ROSI</name>
<keyword evidence="3" id="KW-1185">Reference proteome</keyword>
<protein>
    <submittedName>
        <fullName evidence="1">Uncharacterized protein</fullName>
    </submittedName>
</protein>
<dbReference type="EMBL" id="JAKUCV010000456">
    <property type="protein sequence ID" value="KAJ4849895.1"/>
    <property type="molecule type" value="Genomic_DNA"/>
</dbReference>
<organism evidence="1 3">
    <name type="scientific">Turnera subulata</name>
    <dbReference type="NCBI Taxonomy" id="218843"/>
    <lineage>
        <taxon>Eukaryota</taxon>
        <taxon>Viridiplantae</taxon>
        <taxon>Streptophyta</taxon>
        <taxon>Embryophyta</taxon>
        <taxon>Tracheophyta</taxon>
        <taxon>Spermatophyta</taxon>
        <taxon>Magnoliopsida</taxon>
        <taxon>eudicotyledons</taxon>
        <taxon>Gunneridae</taxon>
        <taxon>Pentapetalae</taxon>
        <taxon>rosids</taxon>
        <taxon>fabids</taxon>
        <taxon>Malpighiales</taxon>
        <taxon>Passifloraceae</taxon>
        <taxon>Turnera</taxon>
    </lineage>
</organism>
<evidence type="ECO:0000313" key="2">
    <source>
        <dbReference type="EMBL" id="KAJ4849895.1"/>
    </source>
</evidence>
<dbReference type="AlphaFoldDB" id="A0A9Q0F4P2"/>
<dbReference type="OrthoDB" id="1827190at2759"/>
<dbReference type="Proteomes" id="UP001141552">
    <property type="component" value="Unassembled WGS sequence"/>
</dbReference>
<reference evidence="1" key="2">
    <citation type="journal article" date="2023" name="Plants (Basel)">
        <title>Annotation of the Turnera subulata (Passifloraceae) Draft Genome Reveals the S-Locus Evolved after the Divergence of Turneroideae from Passifloroideae in a Stepwise Manner.</title>
        <authorList>
            <person name="Henning P.M."/>
            <person name="Roalson E.H."/>
            <person name="Mir W."/>
            <person name="McCubbin A.G."/>
            <person name="Shore J.S."/>
        </authorList>
    </citation>
    <scope>NUCLEOTIDE SEQUENCE</scope>
    <source>
        <strain evidence="1">F60SS</strain>
    </source>
</reference>
<accession>A0A9Q0F4P2</accession>